<dbReference type="PANTHER" id="PTHR30454">
    <property type="entry name" value="4-HYDROXY-3-METHYLBUT-2-EN-1-YL DIPHOSPHATE SYNTHASE"/>
    <property type="match status" value="1"/>
</dbReference>
<dbReference type="InterPro" id="IPR058579">
    <property type="entry name" value="IspG_C"/>
</dbReference>
<evidence type="ECO:0000259" key="9">
    <source>
        <dbReference type="Pfam" id="PF26540"/>
    </source>
</evidence>
<keyword evidence="4 7" id="KW-0408">Iron</keyword>
<dbReference type="InterPro" id="IPR016425">
    <property type="entry name" value="IspG_bac"/>
</dbReference>
<dbReference type="PIRSF" id="PIRSF004640">
    <property type="entry name" value="IspG"/>
    <property type="match status" value="1"/>
</dbReference>
<feature type="binding site" evidence="7">
    <location>
        <position position="274"/>
    </location>
    <ligand>
        <name>[4Fe-4S] cluster</name>
        <dbReference type="ChEBI" id="CHEBI:49883"/>
    </ligand>
</feature>
<organism evidence="10 11">
    <name type="scientific">Candidatus Anaerobiospirillum pullicola</name>
    <dbReference type="NCBI Taxonomy" id="2838451"/>
    <lineage>
        <taxon>Bacteria</taxon>
        <taxon>Pseudomonadati</taxon>
        <taxon>Pseudomonadota</taxon>
        <taxon>Gammaproteobacteria</taxon>
        <taxon>Aeromonadales</taxon>
        <taxon>Succinivibrionaceae</taxon>
        <taxon>Anaerobiospirillum</taxon>
    </lineage>
</organism>
<dbReference type="InterPro" id="IPR004588">
    <property type="entry name" value="IspG_bac-typ"/>
</dbReference>
<dbReference type="InterPro" id="IPR011005">
    <property type="entry name" value="Dihydropteroate_synth-like_sf"/>
</dbReference>
<comment type="similarity">
    <text evidence="7">Belongs to the IspG family.</text>
</comment>
<keyword evidence="1 7" id="KW-0004">4Fe-4S</keyword>
<dbReference type="GO" id="GO:0005506">
    <property type="term" value="F:iron ion binding"/>
    <property type="evidence" value="ECO:0007669"/>
    <property type="project" value="InterPro"/>
</dbReference>
<gene>
    <name evidence="7 10" type="primary">ispG</name>
    <name evidence="10" type="synonym">gcpE</name>
    <name evidence="10" type="ORF">H9847_03525</name>
</gene>
<comment type="function">
    <text evidence="7">Converts 2C-methyl-D-erythritol 2,4-cyclodiphosphate (ME-2,4cPP) into 1-hydroxy-2-methyl-2-(E)-butenyl 4-diphosphate.</text>
</comment>
<dbReference type="Pfam" id="PF26540">
    <property type="entry name" value="GcpE_C"/>
    <property type="match status" value="1"/>
</dbReference>
<accession>A0A948WYM0</accession>
<evidence type="ECO:0000313" key="10">
    <source>
        <dbReference type="EMBL" id="MBU3843928.1"/>
    </source>
</evidence>
<dbReference type="GO" id="GO:0046429">
    <property type="term" value="F:4-hydroxy-3-methylbut-2-en-1-yl diphosphate synthase activity (ferredoxin)"/>
    <property type="evidence" value="ECO:0007669"/>
    <property type="project" value="UniProtKB-UniRule"/>
</dbReference>
<dbReference type="EC" id="1.17.7.3" evidence="7"/>
<dbReference type="NCBIfam" id="NF001540">
    <property type="entry name" value="PRK00366.1"/>
    <property type="match status" value="1"/>
</dbReference>
<evidence type="ECO:0000256" key="1">
    <source>
        <dbReference type="ARBA" id="ARBA00022485"/>
    </source>
</evidence>
<reference evidence="10" key="2">
    <citation type="submission" date="2021-04" db="EMBL/GenBank/DDBJ databases">
        <authorList>
            <person name="Gilroy R."/>
        </authorList>
    </citation>
    <scope>NUCLEOTIDE SEQUENCE</scope>
    <source>
        <strain evidence="10">378</strain>
    </source>
</reference>
<evidence type="ECO:0000256" key="4">
    <source>
        <dbReference type="ARBA" id="ARBA00023004"/>
    </source>
</evidence>
<evidence type="ECO:0000256" key="6">
    <source>
        <dbReference type="ARBA" id="ARBA00023229"/>
    </source>
</evidence>
<protein>
    <recommendedName>
        <fullName evidence="7">4-hydroxy-3-methylbut-2-en-1-yl diphosphate synthase (flavodoxin)</fullName>
        <ecNumber evidence="7">1.17.7.3</ecNumber>
    </recommendedName>
    <alternativeName>
        <fullName evidence="7">1-hydroxy-2-methyl-2-(E)-butenyl 4-diphosphate synthase</fullName>
    </alternativeName>
</protein>
<dbReference type="Gene3D" id="3.30.413.10">
    <property type="entry name" value="Sulfite Reductase Hemoprotein, domain 1"/>
    <property type="match status" value="1"/>
</dbReference>
<feature type="domain" description="IspG TIM-barrel" evidence="8">
    <location>
        <begin position="13"/>
        <end position="253"/>
    </location>
</feature>
<dbReference type="FunFam" id="3.20.20.20:FF:000001">
    <property type="entry name" value="4-hydroxy-3-methylbut-2-en-1-yl diphosphate synthase (flavodoxin)"/>
    <property type="match status" value="1"/>
</dbReference>
<dbReference type="Gene3D" id="3.20.20.20">
    <property type="entry name" value="Dihydropteroate synthase-like"/>
    <property type="match status" value="1"/>
</dbReference>
<dbReference type="GO" id="GO:0051539">
    <property type="term" value="F:4 iron, 4 sulfur cluster binding"/>
    <property type="evidence" value="ECO:0007669"/>
    <property type="project" value="UniProtKB-UniRule"/>
</dbReference>
<keyword evidence="5 7" id="KW-0411">Iron-sulfur</keyword>
<sequence length="373" mass="39272">MEWHAPQIVRRNSRQIKVGSVLVGGGAPISVQSMTCTETLDVAATVAQVQALSDVGADIVRVSVPSMEAAAAFKSIVAQSPVPIVADIHFDYRIAIACAENGAAALRINPGNIGARHKVEAVCQAAKDHGLPIRVGVNAGSLDKDLLEKYGAPNPEAMVEAALRSAEILESHNFVDYAFSVKASELYLCVAAYELLAQKTDAPLHLGITEAGGLTAGTVLSSIGIGMLLQKGIGDTLRVSLAADPVEEVKVGWAILKSMHLRSRGVNIVACPTCSRRGYDVVGTVQTLEQRLADIRKPIKIAIMGCVVNGPGEALHADVAICGGKNGKCLIYERGELMGRIGTEEILERVESRVRALAAGDEAPDTKVNSVSK</sequence>
<dbReference type="AlphaFoldDB" id="A0A948WYM0"/>
<comment type="pathway">
    <text evidence="7">Isoprenoid biosynthesis; isopentenyl diphosphate biosynthesis via DXP pathway; isopentenyl diphosphate from 1-deoxy-D-xylulose 5-phosphate: step 5/6.</text>
</comment>
<evidence type="ECO:0000256" key="3">
    <source>
        <dbReference type="ARBA" id="ARBA00023002"/>
    </source>
</evidence>
<dbReference type="InterPro" id="IPR058578">
    <property type="entry name" value="IspG_TIM"/>
</dbReference>
<dbReference type="SUPFAM" id="SSF51717">
    <property type="entry name" value="Dihydropteroate synthetase-like"/>
    <property type="match status" value="1"/>
</dbReference>
<reference evidence="10" key="1">
    <citation type="journal article" date="2021" name="PeerJ">
        <title>Extensive microbial diversity within the chicken gut microbiome revealed by metagenomics and culture.</title>
        <authorList>
            <person name="Gilroy R."/>
            <person name="Ravi A."/>
            <person name="Getino M."/>
            <person name="Pursley I."/>
            <person name="Horton D.L."/>
            <person name="Alikhan N.F."/>
            <person name="Baker D."/>
            <person name="Gharbi K."/>
            <person name="Hall N."/>
            <person name="Watson M."/>
            <person name="Adriaenssens E.M."/>
            <person name="Foster-Nyarko E."/>
            <person name="Jarju S."/>
            <person name="Secka A."/>
            <person name="Antonio M."/>
            <person name="Oren A."/>
            <person name="Chaudhuri R.R."/>
            <person name="La Ragione R."/>
            <person name="Hildebrand F."/>
            <person name="Pallen M.J."/>
        </authorList>
    </citation>
    <scope>NUCLEOTIDE SEQUENCE</scope>
    <source>
        <strain evidence="10">378</strain>
    </source>
</reference>
<feature type="binding site" evidence="7">
    <location>
        <position position="306"/>
    </location>
    <ligand>
        <name>[4Fe-4S] cluster</name>
        <dbReference type="ChEBI" id="CHEBI:49883"/>
    </ligand>
</feature>
<dbReference type="Pfam" id="PF04551">
    <property type="entry name" value="GcpE"/>
    <property type="match status" value="1"/>
</dbReference>
<keyword evidence="6 7" id="KW-0414">Isoprene biosynthesis</keyword>
<dbReference type="GO" id="GO:0141197">
    <property type="term" value="F:4-hydroxy-3-methylbut-2-enyl-diphosphate synthase activity (flavodoxin)"/>
    <property type="evidence" value="ECO:0007669"/>
    <property type="project" value="UniProtKB-EC"/>
</dbReference>
<name>A0A948WYM0_9GAMM</name>
<proteinExistence type="inferred from homology"/>
<evidence type="ECO:0000313" key="11">
    <source>
        <dbReference type="Proteomes" id="UP000733611"/>
    </source>
</evidence>
<feature type="binding site" evidence="7">
    <location>
        <position position="271"/>
    </location>
    <ligand>
        <name>[4Fe-4S] cluster</name>
        <dbReference type="ChEBI" id="CHEBI:49883"/>
    </ligand>
</feature>
<dbReference type="InterPro" id="IPR045854">
    <property type="entry name" value="NO2/SO3_Rdtase_4Fe4S_sf"/>
</dbReference>
<dbReference type="EMBL" id="JAHLFE010000066">
    <property type="protein sequence ID" value="MBU3843928.1"/>
    <property type="molecule type" value="Genomic_DNA"/>
</dbReference>
<keyword evidence="2 7" id="KW-0479">Metal-binding</keyword>
<dbReference type="GO" id="GO:0019288">
    <property type="term" value="P:isopentenyl diphosphate biosynthetic process, methylerythritol 4-phosphate pathway"/>
    <property type="evidence" value="ECO:0007669"/>
    <property type="project" value="UniProtKB-UniRule"/>
</dbReference>
<dbReference type="PANTHER" id="PTHR30454:SF0">
    <property type="entry name" value="4-HYDROXY-3-METHYLBUT-2-EN-1-YL DIPHOSPHATE SYNTHASE (FERREDOXIN), CHLOROPLASTIC"/>
    <property type="match status" value="1"/>
</dbReference>
<evidence type="ECO:0000256" key="7">
    <source>
        <dbReference type="HAMAP-Rule" id="MF_00159"/>
    </source>
</evidence>
<comment type="cofactor">
    <cofactor evidence="7">
        <name>[4Fe-4S] cluster</name>
        <dbReference type="ChEBI" id="CHEBI:49883"/>
    </cofactor>
    <text evidence="7">Binds 1 [4Fe-4S] cluster.</text>
</comment>
<evidence type="ECO:0000256" key="2">
    <source>
        <dbReference type="ARBA" id="ARBA00022723"/>
    </source>
</evidence>
<comment type="catalytic activity">
    <reaction evidence="7">
        <text>(2E)-4-hydroxy-3-methylbut-2-enyl diphosphate + oxidized [flavodoxin] + H2O + 2 H(+) = 2-C-methyl-D-erythritol 2,4-cyclic diphosphate + reduced [flavodoxin]</text>
        <dbReference type="Rhea" id="RHEA:43604"/>
        <dbReference type="Rhea" id="RHEA-COMP:10622"/>
        <dbReference type="Rhea" id="RHEA-COMP:10623"/>
        <dbReference type="ChEBI" id="CHEBI:15377"/>
        <dbReference type="ChEBI" id="CHEBI:15378"/>
        <dbReference type="ChEBI" id="CHEBI:57618"/>
        <dbReference type="ChEBI" id="CHEBI:58210"/>
        <dbReference type="ChEBI" id="CHEBI:58483"/>
        <dbReference type="ChEBI" id="CHEBI:128753"/>
        <dbReference type="EC" id="1.17.7.3"/>
    </reaction>
</comment>
<dbReference type="GO" id="GO:0016114">
    <property type="term" value="P:terpenoid biosynthetic process"/>
    <property type="evidence" value="ECO:0007669"/>
    <property type="project" value="InterPro"/>
</dbReference>
<dbReference type="Proteomes" id="UP000733611">
    <property type="component" value="Unassembled WGS sequence"/>
</dbReference>
<dbReference type="SUPFAM" id="SSF56014">
    <property type="entry name" value="Nitrite and sulphite reductase 4Fe-4S domain-like"/>
    <property type="match status" value="1"/>
</dbReference>
<feature type="binding site" evidence="7">
    <location>
        <position position="313"/>
    </location>
    <ligand>
        <name>[4Fe-4S] cluster</name>
        <dbReference type="ChEBI" id="CHEBI:49883"/>
    </ligand>
</feature>
<dbReference type="HAMAP" id="MF_00159">
    <property type="entry name" value="IspG"/>
    <property type="match status" value="1"/>
</dbReference>
<dbReference type="NCBIfam" id="TIGR00612">
    <property type="entry name" value="ispG_gcpE"/>
    <property type="match status" value="1"/>
</dbReference>
<feature type="domain" description="IspG C-terminal" evidence="9">
    <location>
        <begin position="267"/>
        <end position="355"/>
    </location>
</feature>
<evidence type="ECO:0000259" key="8">
    <source>
        <dbReference type="Pfam" id="PF04551"/>
    </source>
</evidence>
<evidence type="ECO:0000256" key="5">
    <source>
        <dbReference type="ARBA" id="ARBA00023014"/>
    </source>
</evidence>
<keyword evidence="3 7" id="KW-0560">Oxidoreductase</keyword>
<comment type="caution">
    <text evidence="10">The sequence shown here is derived from an EMBL/GenBank/DDBJ whole genome shotgun (WGS) entry which is preliminary data.</text>
</comment>